<reference evidence="1" key="1">
    <citation type="submission" date="2019-11" db="EMBL/GenBank/DDBJ databases">
        <title>Nori genome reveals adaptations in red seaweeds to the harsh intertidal environment.</title>
        <authorList>
            <person name="Wang D."/>
            <person name="Mao Y."/>
        </authorList>
    </citation>
    <scope>NUCLEOTIDE SEQUENCE</scope>
    <source>
        <tissue evidence="1">Gametophyte</tissue>
    </source>
</reference>
<dbReference type="Proteomes" id="UP000798662">
    <property type="component" value="Chromosome 2"/>
</dbReference>
<proteinExistence type="predicted"/>
<dbReference type="EMBL" id="CM020619">
    <property type="protein sequence ID" value="KAK1865000.1"/>
    <property type="molecule type" value="Genomic_DNA"/>
</dbReference>
<evidence type="ECO:0000313" key="1">
    <source>
        <dbReference type="EMBL" id="KAK1865000.1"/>
    </source>
</evidence>
<evidence type="ECO:0000313" key="2">
    <source>
        <dbReference type="Proteomes" id="UP000798662"/>
    </source>
</evidence>
<keyword evidence="2" id="KW-1185">Reference proteome</keyword>
<organism evidence="1 2">
    <name type="scientific">Pyropia yezoensis</name>
    <name type="common">Susabi-nori</name>
    <name type="synonym">Porphyra yezoensis</name>
    <dbReference type="NCBI Taxonomy" id="2788"/>
    <lineage>
        <taxon>Eukaryota</taxon>
        <taxon>Rhodophyta</taxon>
        <taxon>Bangiophyceae</taxon>
        <taxon>Bangiales</taxon>
        <taxon>Bangiaceae</taxon>
        <taxon>Pyropia</taxon>
    </lineage>
</organism>
<comment type="caution">
    <text evidence="1">The sequence shown here is derived from an EMBL/GenBank/DDBJ whole genome shotgun (WGS) entry which is preliminary data.</text>
</comment>
<accession>A0ACC3C4G0</accession>
<sequence length="389" mass="41071">MPWAVGSHVGAVAPRAPRPEQQLPLTRGGGQRRRVRPRRRWGGSGGWHRHPSLPLAPSHDHPALTPSRLWRLRAAAVFSLAGGWRPPHRRCLGASDGYPHGSYNVAPPCSTATVHHRTQGPSAARRRQRGRGCREGRSPADPHRGIIGARSVPRRVPPPPPPLPLPPPPCRTPLAPLLRDADCGAAASVVVVTGIAPTRRPMCRADAADDGGTGGGSGRGGNKGPASRPSGEGRRARPHPDGSTGKRRVSVSVAEGKGGTGTQAGGERHHRNAQHLQSPPPPTPPRQRPAQKGARTASGRPSSHHHPPRRRRHPPQTHGSRQPSGGGAHHHHHHRHHDSDSRAAPAASPPPPTHHCSPPAGGAVTVGAYGGARHRLTGTGAGDEERRHH</sequence>
<gene>
    <name evidence="1" type="ORF">I4F81_007536</name>
</gene>
<protein>
    <submittedName>
        <fullName evidence="1">Uncharacterized protein</fullName>
    </submittedName>
</protein>
<name>A0ACC3C4G0_PYRYE</name>